<evidence type="ECO:0000313" key="11">
    <source>
        <dbReference type="Proteomes" id="UP000015241"/>
    </source>
</evidence>
<dbReference type="InterPro" id="IPR050092">
    <property type="entry name" value="RNase_H"/>
</dbReference>
<evidence type="ECO:0000256" key="7">
    <source>
        <dbReference type="ARBA" id="ARBA00022801"/>
    </source>
</evidence>
<dbReference type="GO" id="GO:0046872">
    <property type="term" value="F:metal ion binding"/>
    <property type="evidence" value="ECO:0007669"/>
    <property type="project" value="UniProtKB-KW"/>
</dbReference>
<dbReference type="SUPFAM" id="SSF53098">
    <property type="entry name" value="Ribonuclease H-like"/>
    <property type="match status" value="1"/>
</dbReference>
<dbReference type="InterPro" id="IPR011320">
    <property type="entry name" value="RNase_H1_N"/>
</dbReference>
<dbReference type="Gene3D" id="3.30.420.10">
    <property type="entry name" value="Ribonuclease H-like superfamily/Ribonuclease H"/>
    <property type="match status" value="1"/>
</dbReference>
<name>S8E2G7_FOMSC</name>
<feature type="compositionally biased region" description="Pro residues" evidence="8">
    <location>
        <begin position="77"/>
        <end position="88"/>
    </location>
</feature>
<proteinExistence type="inferred from homology"/>
<dbReference type="InterPro" id="IPR002156">
    <property type="entry name" value="RNaseH_domain"/>
</dbReference>
<reference evidence="10 11" key="1">
    <citation type="journal article" date="2012" name="Science">
        <title>The Paleozoic origin of enzymatic lignin decomposition reconstructed from 31 fungal genomes.</title>
        <authorList>
            <person name="Floudas D."/>
            <person name="Binder M."/>
            <person name="Riley R."/>
            <person name="Barry K."/>
            <person name="Blanchette R.A."/>
            <person name="Henrissat B."/>
            <person name="Martinez A.T."/>
            <person name="Otillar R."/>
            <person name="Spatafora J.W."/>
            <person name="Yadav J.S."/>
            <person name="Aerts A."/>
            <person name="Benoit I."/>
            <person name="Boyd A."/>
            <person name="Carlson A."/>
            <person name="Copeland A."/>
            <person name="Coutinho P.M."/>
            <person name="de Vries R.P."/>
            <person name="Ferreira P."/>
            <person name="Findley K."/>
            <person name="Foster B."/>
            <person name="Gaskell J."/>
            <person name="Glotzer D."/>
            <person name="Gorecki P."/>
            <person name="Heitman J."/>
            <person name="Hesse C."/>
            <person name="Hori C."/>
            <person name="Igarashi K."/>
            <person name="Jurgens J.A."/>
            <person name="Kallen N."/>
            <person name="Kersten P."/>
            <person name="Kohler A."/>
            <person name="Kuees U."/>
            <person name="Kumar T.K.A."/>
            <person name="Kuo A."/>
            <person name="LaButti K."/>
            <person name="Larrondo L.F."/>
            <person name="Lindquist E."/>
            <person name="Ling A."/>
            <person name="Lombard V."/>
            <person name="Lucas S."/>
            <person name="Lundell T."/>
            <person name="Martin R."/>
            <person name="McLaughlin D.J."/>
            <person name="Morgenstern I."/>
            <person name="Morin E."/>
            <person name="Murat C."/>
            <person name="Nagy L.G."/>
            <person name="Nolan M."/>
            <person name="Ohm R.A."/>
            <person name="Patyshakuliyeva A."/>
            <person name="Rokas A."/>
            <person name="Ruiz-Duenas F.J."/>
            <person name="Sabat G."/>
            <person name="Salamov A."/>
            <person name="Samejima M."/>
            <person name="Schmutz J."/>
            <person name="Slot J.C."/>
            <person name="St John F."/>
            <person name="Stenlid J."/>
            <person name="Sun H."/>
            <person name="Sun S."/>
            <person name="Syed K."/>
            <person name="Tsang A."/>
            <person name="Wiebenga A."/>
            <person name="Young D."/>
            <person name="Pisabarro A."/>
            <person name="Eastwood D.C."/>
            <person name="Martin F."/>
            <person name="Cullen D."/>
            <person name="Grigoriev I.V."/>
            <person name="Hibbett D.S."/>
        </authorList>
    </citation>
    <scope>NUCLEOTIDE SEQUENCE</scope>
    <source>
        <strain evidence="11">FP-58527</strain>
    </source>
</reference>
<dbReference type="Gene3D" id="3.40.970.10">
    <property type="entry name" value="Ribonuclease H1, N-terminal domain"/>
    <property type="match status" value="1"/>
</dbReference>
<dbReference type="Pfam" id="PF00075">
    <property type="entry name" value="RNase_H"/>
    <property type="match status" value="1"/>
</dbReference>
<evidence type="ECO:0000256" key="8">
    <source>
        <dbReference type="SAM" id="MobiDB-lite"/>
    </source>
</evidence>
<dbReference type="InterPro" id="IPR012337">
    <property type="entry name" value="RNaseH-like_sf"/>
</dbReference>
<evidence type="ECO:0000259" key="9">
    <source>
        <dbReference type="PROSITE" id="PS50879"/>
    </source>
</evidence>
<gene>
    <name evidence="10" type="ORF">FOMPIDRAFT_45646</name>
</gene>
<dbReference type="eggNOG" id="KOG3752">
    <property type="taxonomic scope" value="Eukaryota"/>
</dbReference>
<evidence type="ECO:0000256" key="6">
    <source>
        <dbReference type="ARBA" id="ARBA00022759"/>
    </source>
</evidence>
<dbReference type="Proteomes" id="UP000015241">
    <property type="component" value="Unassembled WGS sequence"/>
</dbReference>
<comment type="similarity">
    <text evidence="2">Belongs to the RNase H family.</text>
</comment>
<dbReference type="PROSITE" id="PS50879">
    <property type="entry name" value="RNASE_H_1"/>
    <property type="match status" value="1"/>
</dbReference>
<dbReference type="GO" id="GO:0043137">
    <property type="term" value="P:DNA replication, removal of RNA primer"/>
    <property type="evidence" value="ECO:0007669"/>
    <property type="project" value="TreeGrafter"/>
</dbReference>
<organism evidence="10 11">
    <name type="scientific">Fomitopsis schrenkii</name>
    <name type="common">Brown rot fungus</name>
    <dbReference type="NCBI Taxonomy" id="2126942"/>
    <lineage>
        <taxon>Eukaryota</taxon>
        <taxon>Fungi</taxon>
        <taxon>Dikarya</taxon>
        <taxon>Basidiomycota</taxon>
        <taxon>Agaricomycotina</taxon>
        <taxon>Agaricomycetes</taxon>
        <taxon>Polyporales</taxon>
        <taxon>Fomitopsis</taxon>
    </lineage>
</organism>
<evidence type="ECO:0000256" key="4">
    <source>
        <dbReference type="ARBA" id="ARBA00022722"/>
    </source>
</evidence>
<protein>
    <recommendedName>
        <fullName evidence="3">ribonuclease H</fullName>
        <ecNumber evidence="3">3.1.26.4</ecNumber>
    </recommendedName>
</protein>
<keyword evidence="11" id="KW-1185">Reference proteome</keyword>
<dbReference type="InterPro" id="IPR036397">
    <property type="entry name" value="RNaseH_sf"/>
</dbReference>
<keyword evidence="5" id="KW-0479">Metal-binding</keyword>
<dbReference type="STRING" id="743788.S8E2G7"/>
<evidence type="ECO:0000256" key="1">
    <source>
        <dbReference type="ARBA" id="ARBA00000077"/>
    </source>
</evidence>
<evidence type="ECO:0000256" key="5">
    <source>
        <dbReference type="ARBA" id="ARBA00022723"/>
    </source>
</evidence>
<dbReference type="GO" id="GO:0004523">
    <property type="term" value="F:RNA-DNA hybrid ribonuclease activity"/>
    <property type="evidence" value="ECO:0007669"/>
    <property type="project" value="UniProtKB-EC"/>
</dbReference>
<keyword evidence="7" id="KW-0378">Hydrolase</keyword>
<dbReference type="PANTHER" id="PTHR10642:SF26">
    <property type="entry name" value="RIBONUCLEASE H1"/>
    <property type="match status" value="1"/>
</dbReference>
<dbReference type="AlphaFoldDB" id="S8E2G7"/>
<feature type="compositionally biased region" description="Low complexity" evidence="8">
    <location>
        <begin position="50"/>
        <end position="75"/>
    </location>
</feature>
<dbReference type="InParanoid" id="S8E2G7"/>
<comment type="catalytic activity">
    <reaction evidence="1">
        <text>Endonucleolytic cleavage to 5'-phosphomonoester.</text>
        <dbReference type="EC" id="3.1.26.4"/>
    </reaction>
</comment>
<evidence type="ECO:0000256" key="2">
    <source>
        <dbReference type="ARBA" id="ARBA00005300"/>
    </source>
</evidence>
<dbReference type="HOGENOM" id="CLU_030894_0_2_1"/>
<dbReference type="CDD" id="cd09280">
    <property type="entry name" value="RNase_HI_eukaryote_like"/>
    <property type="match status" value="1"/>
</dbReference>
<feature type="domain" description="RNase H type-1" evidence="9">
    <location>
        <begin position="109"/>
        <end position="259"/>
    </location>
</feature>
<keyword evidence="6" id="KW-0255">Endonuclease</keyword>
<accession>S8E2G7</accession>
<feature type="non-terminal residue" evidence="10">
    <location>
        <position position="1"/>
    </location>
</feature>
<dbReference type="GO" id="GO:0003676">
    <property type="term" value="F:nucleic acid binding"/>
    <property type="evidence" value="ECO:0007669"/>
    <property type="project" value="InterPro"/>
</dbReference>
<sequence length="338" mass="36891">ECQAQVINFPGATYKKFVTSSEAQDWIASHSKGKAPASAGPSAPWPTPPATASRASAPPSTRPIANLPTSPSRVPARPRPPTEPPAPEPAGTTPKKRKRELAGQPVADESAWQIVYSDGACKGNGRVGSVAGVGVWWGHDDERNLAERCPGVQTNNRAELIAIVRVLETMPHDKHPLLIRTDSQYSINCFQTWLPGWEARNWRNSKGEPVKNKELIQYLSALIDRRALEGQKVRLEYVRGHSGEPGNEGADLLANIGATRPELPERDWTALCRALQRAPVVDPECARFVGPEVVVPPEEKQEFVESSQKLFSVDLDVPIEGAELEVSRSSEGSWPCLI</sequence>
<dbReference type="InterPro" id="IPR037056">
    <property type="entry name" value="RNase_H1_N_sf"/>
</dbReference>
<dbReference type="PANTHER" id="PTHR10642">
    <property type="entry name" value="RIBONUCLEASE H1"/>
    <property type="match status" value="1"/>
</dbReference>
<dbReference type="OrthoDB" id="245563at2759"/>
<keyword evidence="4" id="KW-0540">Nuclease</keyword>
<evidence type="ECO:0000256" key="3">
    <source>
        <dbReference type="ARBA" id="ARBA00012180"/>
    </source>
</evidence>
<dbReference type="Pfam" id="PF01693">
    <property type="entry name" value="Cauli_VI"/>
    <property type="match status" value="1"/>
</dbReference>
<dbReference type="EC" id="3.1.26.4" evidence="3"/>
<evidence type="ECO:0000313" key="10">
    <source>
        <dbReference type="EMBL" id="EPS98982.1"/>
    </source>
</evidence>
<feature type="region of interest" description="Disordered" evidence="8">
    <location>
        <begin position="24"/>
        <end position="105"/>
    </location>
</feature>
<dbReference type="EMBL" id="KE504160">
    <property type="protein sequence ID" value="EPS98982.1"/>
    <property type="molecule type" value="Genomic_DNA"/>
</dbReference>